<dbReference type="FunFam" id="1.10.510.10:FF:000308">
    <property type="entry name" value="Dual specificity protein kinase TTK"/>
    <property type="match status" value="1"/>
</dbReference>
<dbReference type="SUPFAM" id="SSF48452">
    <property type="entry name" value="TPR-like"/>
    <property type="match status" value="1"/>
</dbReference>
<dbReference type="Gene3D" id="3.30.200.20">
    <property type="entry name" value="Phosphorylase Kinase, domain 1"/>
    <property type="match status" value="1"/>
</dbReference>
<name>A0AAV7RGB2_PLEWA</name>
<dbReference type="GO" id="GO:0005634">
    <property type="term" value="C:nucleus"/>
    <property type="evidence" value="ECO:0007669"/>
    <property type="project" value="TreeGrafter"/>
</dbReference>
<dbReference type="PROSITE" id="PS00107">
    <property type="entry name" value="PROTEIN_KINASE_ATP"/>
    <property type="match status" value="1"/>
</dbReference>
<evidence type="ECO:0000256" key="13">
    <source>
        <dbReference type="SAM" id="MobiDB-lite"/>
    </source>
</evidence>
<accession>A0AAV7RGB2</accession>
<dbReference type="GO" id="GO:0000776">
    <property type="term" value="C:kinetochore"/>
    <property type="evidence" value="ECO:0007669"/>
    <property type="project" value="TreeGrafter"/>
</dbReference>
<dbReference type="AlphaFoldDB" id="A0AAV7RGB2"/>
<dbReference type="InterPro" id="IPR008271">
    <property type="entry name" value="Ser/Thr_kinase_AS"/>
</dbReference>
<keyword evidence="3" id="KW-0808">Transferase</keyword>
<feature type="binding site" evidence="12">
    <location>
        <position position="574"/>
    </location>
    <ligand>
        <name>ATP</name>
        <dbReference type="ChEBI" id="CHEBI:30616"/>
    </ligand>
</feature>
<dbReference type="EMBL" id="JANPWB010000009">
    <property type="protein sequence ID" value="KAJ1151050.1"/>
    <property type="molecule type" value="Genomic_DNA"/>
</dbReference>
<comment type="catalytic activity">
    <reaction evidence="8">
        <text>L-seryl-[protein] + ATP = O-phospho-L-seryl-[protein] + ADP + H(+)</text>
        <dbReference type="Rhea" id="RHEA:17989"/>
        <dbReference type="Rhea" id="RHEA-COMP:9863"/>
        <dbReference type="Rhea" id="RHEA-COMP:11604"/>
        <dbReference type="ChEBI" id="CHEBI:15378"/>
        <dbReference type="ChEBI" id="CHEBI:29999"/>
        <dbReference type="ChEBI" id="CHEBI:30616"/>
        <dbReference type="ChEBI" id="CHEBI:83421"/>
        <dbReference type="ChEBI" id="CHEBI:456216"/>
        <dbReference type="EC" id="2.7.12.1"/>
    </reaction>
</comment>
<dbReference type="SUPFAM" id="SSF56112">
    <property type="entry name" value="Protein kinase-like (PK-like)"/>
    <property type="match status" value="1"/>
</dbReference>
<dbReference type="PANTHER" id="PTHR22974">
    <property type="entry name" value="MIXED LINEAGE PROTEIN KINASE"/>
    <property type="match status" value="1"/>
</dbReference>
<evidence type="ECO:0000256" key="12">
    <source>
        <dbReference type="PROSITE-ProRule" id="PRU10141"/>
    </source>
</evidence>
<keyword evidence="2" id="KW-0723">Serine/threonine-protein kinase</keyword>
<dbReference type="PROSITE" id="PS50011">
    <property type="entry name" value="PROTEIN_KINASE_DOM"/>
    <property type="match status" value="1"/>
</dbReference>
<evidence type="ECO:0000256" key="11">
    <source>
        <dbReference type="ARBA" id="ARBA00074660"/>
    </source>
</evidence>
<evidence type="ECO:0000256" key="6">
    <source>
        <dbReference type="ARBA" id="ARBA00022840"/>
    </source>
</evidence>
<proteinExistence type="predicted"/>
<dbReference type="EC" id="2.7.12.1" evidence="1"/>
<dbReference type="PROSITE" id="PS00108">
    <property type="entry name" value="PROTEIN_KINASE_ST"/>
    <property type="match status" value="1"/>
</dbReference>
<keyword evidence="5" id="KW-0418">Kinase</keyword>
<keyword evidence="6 12" id="KW-0067">ATP-binding</keyword>
<dbReference type="InterPro" id="IPR027084">
    <property type="entry name" value="Mps1_cat"/>
</dbReference>
<dbReference type="SMART" id="SM00220">
    <property type="entry name" value="S_TKc"/>
    <property type="match status" value="1"/>
</dbReference>
<dbReference type="FunFam" id="3.30.200.20:FF:000131">
    <property type="entry name" value="Dual specificity protein kinase TTK"/>
    <property type="match status" value="1"/>
</dbReference>
<feature type="compositionally biased region" description="Basic and acidic residues" evidence="13">
    <location>
        <begin position="439"/>
        <end position="449"/>
    </location>
</feature>
<evidence type="ECO:0000256" key="8">
    <source>
        <dbReference type="ARBA" id="ARBA00049003"/>
    </source>
</evidence>
<dbReference type="GO" id="GO:0007094">
    <property type="term" value="P:mitotic spindle assembly checkpoint signaling"/>
    <property type="evidence" value="ECO:0007669"/>
    <property type="project" value="TreeGrafter"/>
</dbReference>
<evidence type="ECO:0000259" key="14">
    <source>
        <dbReference type="PROSITE" id="PS50011"/>
    </source>
</evidence>
<evidence type="ECO:0000256" key="3">
    <source>
        <dbReference type="ARBA" id="ARBA00022679"/>
    </source>
</evidence>
<sequence length="880" mass="99396">MTKHLRTRPIAEMEEEDMSERRLKLAHIMNRVRSLKTRYQAEENLTDEVNLSGCPADTTDHSASIGLLMTMGNKPEEWMSFLLKTESKGDPRVDQELLNKLVDLYSRAITVLPAEEHSTNESYARILVRFSELKAILSPEEARDQFQIARLNCKMFAFVHVAFAQFELSQGNFKKSKQILQKAVECRAVPMEALEKAIENLYSKKMILLSEDKENVAGKPLRRSQESNQYSFGNCRGRKESGSSGELSVHVNKYLSSKNSSPTAFDEVDHQTILPLPNKCGNVPLETGISPPYSNIGSDNESDINMRQSFGTPSITATVPMFTVSKLGGEDESYNLGSVKFGKDGMSAESNQDNLEVPSESTLTLLNKTDSSTTVKGRETEMMDLDLHNPDLIHHEKICEQAQHIQPRHSSEHPGQLKMDHIETAWKVPESVCHLSAVESKRDSHDAPASKRTTPPGTAHKRNGPVFGFQTPSNNSQDNYMSCFRTPLVNECIPPLSQNCTPYNQSSGCLQAKPQTPAPPFQNHGTFQVTTPHITNECTIIKGRIYTILRQIGTGGSSKVFQVMDEKKRLYAVKYVNLEEADQLTIESYKNEIDYLIKLQTHSDKIIRLFDYEITDYHIRMVMECGNIDLNSWLRKKKTISPWERKSYWKNMLEAVHAIHQHGIVHSDLKPANFLIVDGMLKLIDFGIANQLQPDVTSIVKDSQVGTVNYMPPEAIKDMSSQEENGKSRSKISPKSDVWSLGCILYCMTYGKTPFQHITNQITKLHAIIDPSYEIEFRPIPEMDLQDVLKKCLVRNPKCRISIDELLVHPYVQIQPNSDQQMNRETSEEVKRILGQLIGLNSPNSISRAARTLYEQCDSGRSLDVAAFAKPVVQKPWTMK</sequence>
<comment type="caution">
    <text evidence="15">The sequence shown here is derived from an EMBL/GenBank/DDBJ whole genome shotgun (WGS) entry which is preliminary data.</text>
</comment>
<dbReference type="Gene3D" id="1.10.510.10">
    <property type="entry name" value="Transferase(Phosphotransferase) domain 1"/>
    <property type="match status" value="1"/>
</dbReference>
<evidence type="ECO:0000256" key="7">
    <source>
        <dbReference type="ARBA" id="ARBA00023137"/>
    </source>
</evidence>
<dbReference type="Proteomes" id="UP001066276">
    <property type="component" value="Chromosome 5"/>
</dbReference>
<evidence type="ECO:0000256" key="2">
    <source>
        <dbReference type="ARBA" id="ARBA00022527"/>
    </source>
</evidence>
<dbReference type="InterPro" id="IPR017441">
    <property type="entry name" value="Protein_kinase_ATP_BS"/>
</dbReference>
<feature type="region of interest" description="Disordered" evidence="13">
    <location>
        <begin position="218"/>
        <end position="244"/>
    </location>
</feature>
<dbReference type="InterPro" id="IPR011009">
    <property type="entry name" value="Kinase-like_dom_sf"/>
</dbReference>
<evidence type="ECO:0000256" key="9">
    <source>
        <dbReference type="ARBA" id="ARBA00049308"/>
    </source>
</evidence>
<dbReference type="GO" id="GO:0004713">
    <property type="term" value="F:protein tyrosine kinase activity"/>
    <property type="evidence" value="ECO:0007669"/>
    <property type="project" value="UniProtKB-KW"/>
</dbReference>
<dbReference type="GO" id="GO:0004674">
    <property type="term" value="F:protein serine/threonine kinase activity"/>
    <property type="evidence" value="ECO:0007669"/>
    <property type="project" value="UniProtKB-KW"/>
</dbReference>
<dbReference type="PANTHER" id="PTHR22974:SF21">
    <property type="entry name" value="DUAL SPECIFICITY PROTEIN KINASE TTK"/>
    <property type="match status" value="1"/>
</dbReference>
<organism evidence="15 16">
    <name type="scientific">Pleurodeles waltl</name>
    <name type="common">Iberian ribbed newt</name>
    <dbReference type="NCBI Taxonomy" id="8319"/>
    <lineage>
        <taxon>Eukaryota</taxon>
        <taxon>Metazoa</taxon>
        <taxon>Chordata</taxon>
        <taxon>Craniata</taxon>
        <taxon>Vertebrata</taxon>
        <taxon>Euteleostomi</taxon>
        <taxon>Amphibia</taxon>
        <taxon>Batrachia</taxon>
        <taxon>Caudata</taxon>
        <taxon>Salamandroidea</taxon>
        <taxon>Salamandridae</taxon>
        <taxon>Pleurodelinae</taxon>
        <taxon>Pleurodeles</taxon>
    </lineage>
</organism>
<reference evidence="15" key="1">
    <citation type="journal article" date="2022" name="bioRxiv">
        <title>Sequencing and chromosome-scale assembly of the giantPleurodeles waltlgenome.</title>
        <authorList>
            <person name="Brown T."/>
            <person name="Elewa A."/>
            <person name="Iarovenko S."/>
            <person name="Subramanian E."/>
            <person name="Araus A.J."/>
            <person name="Petzold A."/>
            <person name="Susuki M."/>
            <person name="Suzuki K.-i.T."/>
            <person name="Hayashi T."/>
            <person name="Toyoda A."/>
            <person name="Oliveira C."/>
            <person name="Osipova E."/>
            <person name="Leigh N.D."/>
            <person name="Simon A."/>
            <person name="Yun M.H."/>
        </authorList>
    </citation>
    <scope>NUCLEOTIDE SEQUENCE</scope>
    <source>
        <strain evidence="15">20211129_DDA</strain>
        <tissue evidence="15">Liver</tissue>
    </source>
</reference>
<dbReference type="GO" id="GO:0004712">
    <property type="term" value="F:protein serine/threonine/tyrosine kinase activity"/>
    <property type="evidence" value="ECO:0007669"/>
    <property type="project" value="UniProtKB-EC"/>
</dbReference>
<dbReference type="GO" id="GO:0098813">
    <property type="term" value="P:nuclear chromosome segregation"/>
    <property type="evidence" value="ECO:0007669"/>
    <property type="project" value="UniProtKB-ARBA"/>
</dbReference>
<keyword evidence="4 12" id="KW-0547">Nucleotide-binding</keyword>
<feature type="region of interest" description="Disordered" evidence="13">
    <location>
        <begin position="438"/>
        <end position="473"/>
    </location>
</feature>
<comment type="catalytic activity">
    <reaction evidence="10">
        <text>L-tyrosyl-[protein] + ATP = O-phospho-L-tyrosyl-[protein] + ADP + H(+)</text>
        <dbReference type="Rhea" id="RHEA:10596"/>
        <dbReference type="Rhea" id="RHEA-COMP:10136"/>
        <dbReference type="Rhea" id="RHEA-COMP:20101"/>
        <dbReference type="ChEBI" id="CHEBI:15378"/>
        <dbReference type="ChEBI" id="CHEBI:30616"/>
        <dbReference type="ChEBI" id="CHEBI:46858"/>
        <dbReference type="ChEBI" id="CHEBI:61978"/>
        <dbReference type="ChEBI" id="CHEBI:456216"/>
        <dbReference type="EC" id="2.7.12.1"/>
    </reaction>
</comment>
<evidence type="ECO:0000313" key="15">
    <source>
        <dbReference type="EMBL" id="KAJ1151050.1"/>
    </source>
</evidence>
<keyword evidence="16" id="KW-1185">Reference proteome</keyword>
<protein>
    <recommendedName>
        <fullName evidence="11">Dual specificity protein kinase TTK</fullName>
        <ecNumber evidence="1">2.7.12.1</ecNumber>
    </recommendedName>
</protein>
<dbReference type="InterPro" id="IPR011990">
    <property type="entry name" value="TPR-like_helical_dom_sf"/>
</dbReference>
<gene>
    <name evidence="15" type="ORF">NDU88_003837</name>
</gene>
<dbReference type="Pfam" id="PF00069">
    <property type="entry name" value="Pkinase"/>
    <property type="match status" value="1"/>
</dbReference>
<evidence type="ECO:0000256" key="5">
    <source>
        <dbReference type="ARBA" id="ARBA00022777"/>
    </source>
</evidence>
<dbReference type="FunFam" id="1.25.40.10:FF:000101">
    <property type="entry name" value="Dual specificity protein kinase TTK"/>
    <property type="match status" value="1"/>
</dbReference>
<keyword evidence="7" id="KW-0829">Tyrosine-protein kinase</keyword>
<dbReference type="GO" id="GO:0033316">
    <property type="term" value="P:meiotic spindle assembly checkpoint signaling"/>
    <property type="evidence" value="ECO:0007669"/>
    <property type="project" value="TreeGrafter"/>
</dbReference>
<feature type="domain" description="Protein kinase" evidence="14">
    <location>
        <begin position="546"/>
        <end position="812"/>
    </location>
</feature>
<evidence type="ECO:0000256" key="1">
    <source>
        <dbReference type="ARBA" id="ARBA00013203"/>
    </source>
</evidence>
<evidence type="ECO:0000256" key="4">
    <source>
        <dbReference type="ARBA" id="ARBA00022741"/>
    </source>
</evidence>
<dbReference type="GO" id="GO:0005524">
    <property type="term" value="F:ATP binding"/>
    <property type="evidence" value="ECO:0007669"/>
    <property type="project" value="UniProtKB-UniRule"/>
</dbReference>
<dbReference type="GO" id="GO:0000280">
    <property type="term" value="P:nuclear division"/>
    <property type="evidence" value="ECO:0007669"/>
    <property type="project" value="UniProtKB-ARBA"/>
</dbReference>
<evidence type="ECO:0000313" key="16">
    <source>
        <dbReference type="Proteomes" id="UP001066276"/>
    </source>
</evidence>
<dbReference type="GO" id="GO:0034501">
    <property type="term" value="P:protein localization to kinetochore"/>
    <property type="evidence" value="ECO:0007669"/>
    <property type="project" value="TreeGrafter"/>
</dbReference>
<evidence type="ECO:0000256" key="10">
    <source>
        <dbReference type="ARBA" id="ARBA00051680"/>
    </source>
</evidence>
<dbReference type="InterPro" id="IPR000719">
    <property type="entry name" value="Prot_kinase_dom"/>
</dbReference>
<comment type="catalytic activity">
    <reaction evidence="9">
        <text>L-threonyl-[protein] + ATP = O-phospho-L-threonyl-[protein] + ADP + H(+)</text>
        <dbReference type="Rhea" id="RHEA:46608"/>
        <dbReference type="Rhea" id="RHEA-COMP:11060"/>
        <dbReference type="Rhea" id="RHEA-COMP:11605"/>
        <dbReference type="ChEBI" id="CHEBI:15378"/>
        <dbReference type="ChEBI" id="CHEBI:30013"/>
        <dbReference type="ChEBI" id="CHEBI:30616"/>
        <dbReference type="ChEBI" id="CHEBI:61977"/>
        <dbReference type="ChEBI" id="CHEBI:456216"/>
        <dbReference type="EC" id="2.7.12.1"/>
    </reaction>
</comment>
<dbReference type="CDD" id="cd14131">
    <property type="entry name" value="PKc_Mps1"/>
    <property type="match status" value="1"/>
</dbReference>
<dbReference type="Gene3D" id="1.25.40.10">
    <property type="entry name" value="Tetratricopeptide repeat domain"/>
    <property type="match status" value="1"/>
</dbReference>